<feature type="domain" description="PGG" evidence="2">
    <location>
        <begin position="684"/>
        <end position="797"/>
    </location>
</feature>
<dbReference type="PANTHER" id="PTHR24177">
    <property type="entry name" value="CASKIN"/>
    <property type="match status" value="1"/>
</dbReference>
<dbReference type="STRING" id="4558.A0A1Z5RNC7"/>
<proteinExistence type="predicted"/>
<sequence length="849" mass="91569">MPSSIRNGNAGHAAELRRKDRTWQMRKYLLLLAILVATVTYVAGMDPPGGVWLETEDGHRAGDPILPDTRPIRVFYHVNATAFAASLVIIVLLLFLRKDAMRMLLAVRVAMVLDLVCLMLAYVTGACRGSAITVVASALSAAVILLVLVAIWLQHYAKEKAAAGTQLKSSGGRHLHREGRKILMLVSIFATTATYTAGLSPPGGFWEHGHGHRAGDPILLERHARCFLAFLVCNTTAFAASLVTMTLLLSRQLSKVSGHLSAPYVCVAVALIGLLGAYAAGSCRETDTAVAIYVLCLVGAVLVCISIIAYLENQCTLASQAPDHGEGPPPEGSSGNGVADTNPLDKARSLILLLATLTVTVTYQAGLNPPGGVWKENGDGHVSGGLILLETHTRRYKAFFYCNSAAFVASIVVFIMVQSTSLVSHGVRSHALEAAVLLDLLALVGAYGAGSCRDVRTSIYVFALAAVVFVYVVIHVVIEKSSSDSSTATTTVNKEEVELEKKRKLLLLLAILVVTITYQAGLTPPGKFWLEHGSGDEAHKVGDPVMADNYPRRYKAFFYSNSTSFMVSVAVTVFLLSRNLSNTGKRYWTALYFCMGASFIGLMCAYTASTMLTVRASSIFVVALVGVVLVFTGLHAILHRRNVPRWISRWWFCCPSDKHSKAETGNGDSKSKHSGNVEYRERYRMCKYLMLLGILAASVTYQAGLTPPGGVWPADGSRHGAAGDPVLRDTDTRRYRMFFYSNSASFVASVVVIVVVPLLMQGALPVAGLPMPVGAMYTVVVLDLLGLLLAYATGSSRDWATSWYVLAMAATVLAYVAIYKVLSSRGHGGGNSRQQPDLQQLPIRRVTEI</sequence>
<dbReference type="FunCoup" id="A0A1Z5RNC7">
    <property type="interactions" value="3"/>
</dbReference>
<evidence type="ECO:0000313" key="4">
    <source>
        <dbReference type="Proteomes" id="UP000000768"/>
    </source>
</evidence>
<feature type="transmembrane region" description="Helical" evidence="1">
    <location>
        <begin position="131"/>
        <end position="153"/>
    </location>
</feature>
<feature type="transmembrane region" description="Helical" evidence="1">
    <location>
        <begin position="737"/>
        <end position="759"/>
    </location>
</feature>
<feature type="domain" description="PGG" evidence="2">
    <location>
        <begin position="344"/>
        <end position="453"/>
    </location>
</feature>
<keyword evidence="1" id="KW-1133">Transmembrane helix</keyword>
<feature type="transmembrane region" description="Helical" evidence="1">
    <location>
        <begin position="182"/>
        <end position="200"/>
    </location>
</feature>
<dbReference type="OMA" id="AQTHGCC"/>
<feature type="transmembrane region" description="Helical" evidence="1">
    <location>
        <begin position="74"/>
        <end position="96"/>
    </location>
</feature>
<feature type="transmembrane region" description="Helical" evidence="1">
    <location>
        <begin position="459"/>
        <end position="478"/>
    </location>
</feature>
<gene>
    <name evidence="3" type="ORF">SORBI_3004G201400</name>
</gene>
<evidence type="ECO:0000259" key="2">
    <source>
        <dbReference type="Pfam" id="PF13962"/>
    </source>
</evidence>
<feature type="transmembrane region" description="Helical" evidence="1">
    <location>
        <begin position="771"/>
        <end position="791"/>
    </location>
</feature>
<feature type="domain" description="PGG" evidence="2">
    <location>
        <begin position="498"/>
        <end position="612"/>
    </location>
</feature>
<feature type="transmembrane region" description="Helical" evidence="1">
    <location>
        <begin position="556"/>
        <end position="576"/>
    </location>
</feature>
<feature type="transmembrane region" description="Helical" evidence="1">
    <location>
        <begin position="261"/>
        <end position="280"/>
    </location>
</feature>
<feature type="domain" description="PGG" evidence="2">
    <location>
        <begin position="21"/>
        <end position="128"/>
    </location>
</feature>
<keyword evidence="1" id="KW-0812">Transmembrane</keyword>
<evidence type="ECO:0000256" key="1">
    <source>
        <dbReference type="SAM" id="Phobius"/>
    </source>
</evidence>
<dbReference type="eggNOG" id="KOG0504">
    <property type="taxonomic scope" value="Eukaryota"/>
</dbReference>
<dbReference type="InterPro" id="IPR026961">
    <property type="entry name" value="PGG_dom"/>
</dbReference>
<feature type="transmembrane region" description="Helical" evidence="1">
    <location>
        <begin position="429"/>
        <end position="447"/>
    </location>
</feature>
<reference evidence="3 4" key="1">
    <citation type="journal article" date="2009" name="Nature">
        <title>The Sorghum bicolor genome and the diversification of grasses.</title>
        <authorList>
            <person name="Paterson A.H."/>
            <person name="Bowers J.E."/>
            <person name="Bruggmann R."/>
            <person name="Dubchak I."/>
            <person name="Grimwood J."/>
            <person name="Gundlach H."/>
            <person name="Haberer G."/>
            <person name="Hellsten U."/>
            <person name="Mitros T."/>
            <person name="Poliakov A."/>
            <person name="Schmutz J."/>
            <person name="Spannagl M."/>
            <person name="Tang H."/>
            <person name="Wang X."/>
            <person name="Wicker T."/>
            <person name="Bharti A.K."/>
            <person name="Chapman J."/>
            <person name="Feltus F.A."/>
            <person name="Gowik U."/>
            <person name="Grigoriev I.V."/>
            <person name="Lyons E."/>
            <person name="Maher C.A."/>
            <person name="Martis M."/>
            <person name="Narechania A."/>
            <person name="Otillar R.P."/>
            <person name="Penning B.W."/>
            <person name="Salamov A.A."/>
            <person name="Wang Y."/>
            <person name="Zhang L."/>
            <person name="Carpita N.C."/>
            <person name="Freeling M."/>
            <person name="Gingle A.R."/>
            <person name="Hash C.T."/>
            <person name="Keller B."/>
            <person name="Klein P."/>
            <person name="Kresovich S."/>
            <person name="McCann M.C."/>
            <person name="Ming R."/>
            <person name="Peterson D.G."/>
            <person name="Mehboob-ur-Rahman"/>
            <person name="Ware D."/>
            <person name="Westhoff P."/>
            <person name="Mayer K.F."/>
            <person name="Messing J."/>
            <person name="Rokhsar D.S."/>
        </authorList>
    </citation>
    <scope>NUCLEOTIDE SEQUENCE [LARGE SCALE GENOMIC DNA]</scope>
    <source>
        <strain evidence="4">cv. BTx623</strain>
    </source>
</reference>
<dbReference type="Pfam" id="PF13962">
    <property type="entry name" value="PGG"/>
    <property type="match status" value="5"/>
</dbReference>
<feature type="transmembrane region" description="Helical" evidence="1">
    <location>
        <begin position="588"/>
        <end position="608"/>
    </location>
</feature>
<accession>A0A1Z5RNC7</accession>
<feature type="transmembrane region" description="Helical" evidence="1">
    <location>
        <begin position="227"/>
        <end position="249"/>
    </location>
</feature>
<dbReference type="Gramene" id="OQU85243">
    <property type="protein sequence ID" value="OQU85243"/>
    <property type="gene ID" value="SORBI_3004G201400"/>
</dbReference>
<feature type="domain" description="PGG" evidence="2">
    <location>
        <begin position="177"/>
        <end position="284"/>
    </location>
</feature>
<dbReference type="AlphaFoldDB" id="A0A1Z5RNC7"/>
<reference evidence="4" key="2">
    <citation type="journal article" date="2018" name="Plant J.">
        <title>The Sorghum bicolor reference genome: improved assembly, gene annotations, a transcriptome atlas, and signatures of genome organization.</title>
        <authorList>
            <person name="McCormick R.F."/>
            <person name="Truong S.K."/>
            <person name="Sreedasyam A."/>
            <person name="Jenkins J."/>
            <person name="Shu S."/>
            <person name="Sims D."/>
            <person name="Kennedy M."/>
            <person name="Amirebrahimi M."/>
            <person name="Weers B.D."/>
            <person name="McKinley B."/>
            <person name="Mattison A."/>
            <person name="Morishige D.T."/>
            <person name="Grimwood J."/>
            <person name="Schmutz J."/>
            <person name="Mullet J.E."/>
        </authorList>
    </citation>
    <scope>NUCLEOTIDE SEQUENCE [LARGE SCALE GENOMIC DNA]</scope>
    <source>
        <strain evidence="4">cv. BTx623</strain>
    </source>
</reference>
<keyword evidence="1" id="KW-0472">Membrane</keyword>
<feature type="transmembrane region" description="Helical" evidence="1">
    <location>
        <begin position="803"/>
        <end position="822"/>
    </location>
</feature>
<dbReference type="InParanoid" id="A0A1Z5RNC7"/>
<feature type="transmembrane region" description="Helical" evidence="1">
    <location>
        <begin position="28"/>
        <end position="44"/>
    </location>
</feature>
<feature type="transmembrane region" description="Helical" evidence="1">
    <location>
        <begin position="614"/>
        <end position="638"/>
    </location>
</feature>
<feature type="transmembrane region" description="Helical" evidence="1">
    <location>
        <begin position="103"/>
        <end position="125"/>
    </location>
</feature>
<organism evidence="3 4">
    <name type="scientific">Sorghum bicolor</name>
    <name type="common">Sorghum</name>
    <name type="synonym">Sorghum vulgare</name>
    <dbReference type="NCBI Taxonomy" id="4558"/>
    <lineage>
        <taxon>Eukaryota</taxon>
        <taxon>Viridiplantae</taxon>
        <taxon>Streptophyta</taxon>
        <taxon>Embryophyta</taxon>
        <taxon>Tracheophyta</taxon>
        <taxon>Spermatophyta</taxon>
        <taxon>Magnoliopsida</taxon>
        <taxon>Liliopsida</taxon>
        <taxon>Poales</taxon>
        <taxon>Poaceae</taxon>
        <taxon>PACMAD clade</taxon>
        <taxon>Panicoideae</taxon>
        <taxon>Andropogonodae</taxon>
        <taxon>Andropogoneae</taxon>
        <taxon>Sorghinae</taxon>
        <taxon>Sorghum</taxon>
    </lineage>
</organism>
<name>A0A1Z5RNC7_SORBI</name>
<feature type="transmembrane region" description="Helical" evidence="1">
    <location>
        <begin position="292"/>
        <end position="311"/>
    </location>
</feature>
<evidence type="ECO:0000313" key="3">
    <source>
        <dbReference type="EMBL" id="OQU85243.1"/>
    </source>
</evidence>
<dbReference type="GO" id="GO:0016020">
    <property type="term" value="C:membrane"/>
    <property type="evidence" value="ECO:0000318"/>
    <property type="project" value="GO_Central"/>
</dbReference>
<dbReference type="PANTHER" id="PTHR24177:SF413">
    <property type="entry name" value="TRANSMEMBRANE PROTEIN, PUTATIVE-RELATED"/>
    <property type="match status" value="1"/>
</dbReference>
<protein>
    <recommendedName>
        <fullName evidence="2">PGG domain-containing protein</fullName>
    </recommendedName>
</protein>
<keyword evidence="4" id="KW-1185">Reference proteome</keyword>
<feature type="transmembrane region" description="Helical" evidence="1">
    <location>
        <begin position="398"/>
        <end position="417"/>
    </location>
</feature>
<dbReference type="Proteomes" id="UP000000768">
    <property type="component" value="Chromosome 4"/>
</dbReference>
<dbReference type="EMBL" id="CM000763">
    <property type="protein sequence ID" value="OQU85243.1"/>
    <property type="molecule type" value="Genomic_DNA"/>
</dbReference>